<dbReference type="GO" id="GO:0018771">
    <property type="term" value="F:2-hydroxy-6-oxonona-2,4-dienedioate hydrolase activity"/>
    <property type="evidence" value="ECO:0007669"/>
    <property type="project" value="UniProtKB-UniRule"/>
</dbReference>
<dbReference type="EMBL" id="LFKP01000001">
    <property type="protein sequence ID" value="OHV98971.1"/>
    <property type="molecule type" value="Genomic_DNA"/>
</dbReference>
<feature type="binding site" evidence="3">
    <location>
        <position position="266"/>
    </location>
    <ligand>
        <name>substrate</name>
    </ligand>
</feature>
<evidence type="ECO:0000313" key="5">
    <source>
        <dbReference type="EMBL" id="OHV98971.1"/>
    </source>
</evidence>
<feature type="binding site" evidence="3">
    <location>
        <position position="180"/>
    </location>
    <ligand>
        <name>substrate</name>
    </ligand>
</feature>
<comment type="subunit">
    <text evidence="3">Homodimer.</text>
</comment>
<comment type="similarity">
    <text evidence="3">Belongs to the AB hydrolase superfamily. BphD family.</text>
</comment>
<comment type="function">
    <text evidence="3">Catalyzes an unusual C-C bond hydrolysis of 2-hydroxy-6-oxo-6-phenylhexa-2,4-dienoic acid (HOPDA) to produce benzoic acid and 2-hydroxy-2,4-pentadienoic acid (HPD).</text>
</comment>
<comment type="catalytic activity">
    <reaction evidence="3">
        <text>2,6-dioxo-6-phenylhexa-3-enoate + H2O = 2-oxopent-4-enoate + benzoate + H(+)</text>
        <dbReference type="Rhea" id="RHEA:17161"/>
        <dbReference type="ChEBI" id="CHEBI:11641"/>
        <dbReference type="ChEBI" id="CHEBI:15377"/>
        <dbReference type="ChEBI" id="CHEBI:15378"/>
        <dbReference type="ChEBI" id="CHEBI:16150"/>
        <dbReference type="ChEBI" id="CHEBI:64675"/>
        <dbReference type="EC" id="3.7.1.8"/>
    </reaction>
</comment>
<feature type="binding site" evidence="3">
    <location>
        <position position="51"/>
    </location>
    <ligand>
        <name>substrate</name>
    </ligand>
</feature>
<evidence type="ECO:0000313" key="7">
    <source>
        <dbReference type="Proteomes" id="UP000179840"/>
    </source>
</evidence>
<dbReference type="HAMAP" id="MF_01688">
    <property type="entry name" value="Biphenyl_BphD"/>
    <property type="match status" value="1"/>
</dbReference>
<protein>
    <recommendedName>
        <fullName evidence="3">2-hydroxy-6-oxo-6-phenylhexa-2,4-dienoate hydrolase</fullName>
        <shortName evidence="3">HOPDA hydrolase</shortName>
        <ecNumber evidence="3">3.7.1.8</ecNumber>
    </recommendedName>
    <alternativeName>
        <fullName evidence="3">2,6-dioxo-6-phenylhexa-3-enoate hydrolase</fullName>
    </alternativeName>
</protein>
<feature type="active site" description="Proton acceptor" evidence="3">
    <location>
        <position position="265"/>
    </location>
</feature>
<dbReference type="InterPro" id="IPR017727">
    <property type="entry name" value="HOPD_hydrolase_BphD"/>
</dbReference>
<dbReference type="Pfam" id="PF00561">
    <property type="entry name" value="Abhydrolase_1"/>
    <property type="match status" value="1"/>
</dbReference>
<dbReference type="PANTHER" id="PTHR43798:SF5">
    <property type="entry name" value="MONOACYLGLYCEROL LIPASE ABHD6"/>
    <property type="match status" value="1"/>
</dbReference>
<dbReference type="AlphaFoldDB" id="A0A1S1UF23"/>
<dbReference type="InterPro" id="IPR050266">
    <property type="entry name" value="AB_hydrolase_sf"/>
</dbReference>
<reference evidence="6 7" key="1">
    <citation type="submission" date="2015-06" db="EMBL/GenBank/DDBJ databases">
        <title>Draft genome sequencing of a biphenyl-degrading bacterium, Janthinobacterium lividum MEG1.</title>
        <authorList>
            <person name="Shimodaira J."/>
            <person name="Hatta T."/>
        </authorList>
    </citation>
    <scope>NUCLEOTIDE SEQUENCE [LARGE SCALE GENOMIC DNA]</scope>
    <source>
        <strain evidence="6 7">MEG1</strain>
    </source>
</reference>
<dbReference type="SUPFAM" id="SSF53474">
    <property type="entry name" value="alpha/beta-Hydrolases"/>
    <property type="match status" value="1"/>
</dbReference>
<dbReference type="GO" id="GO:0046464">
    <property type="term" value="P:acylglycerol catabolic process"/>
    <property type="evidence" value="ECO:0007669"/>
    <property type="project" value="TreeGrafter"/>
</dbReference>
<keyword evidence="1 3" id="KW-0058">Aromatic hydrocarbons catabolism</keyword>
<dbReference type="PANTHER" id="PTHR43798">
    <property type="entry name" value="MONOACYLGLYCEROL LIPASE"/>
    <property type="match status" value="1"/>
</dbReference>
<dbReference type="InterPro" id="IPR000073">
    <property type="entry name" value="AB_hydrolase_1"/>
</dbReference>
<feature type="active site" evidence="3">
    <location>
        <position position="112"/>
    </location>
</feature>
<evidence type="ECO:0000259" key="4">
    <source>
        <dbReference type="Pfam" id="PF00561"/>
    </source>
</evidence>
<evidence type="ECO:0000256" key="1">
    <source>
        <dbReference type="ARBA" id="ARBA00022797"/>
    </source>
</evidence>
<comment type="pathway">
    <text evidence="3">Xenobiotic degradation; biphenyl degradation; 2-hydroxy-2,4-pentadienoate and benzoate from biphenyl: step 4/4.</text>
</comment>
<feature type="binding site" evidence="3">
    <location>
        <position position="111"/>
    </location>
    <ligand>
        <name>substrate</name>
    </ligand>
</feature>
<dbReference type="GO" id="GO:0047372">
    <property type="term" value="F:monoacylglycerol lipase activity"/>
    <property type="evidence" value="ECO:0007669"/>
    <property type="project" value="TreeGrafter"/>
</dbReference>
<dbReference type="InterPro" id="IPR000639">
    <property type="entry name" value="Epox_hydrolase-like"/>
</dbReference>
<proteinExistence type="inferred from homology"/>
<dbReference type="RefSeq" id="WP_011797807.1">
    <property type="nucleotide sequence ID" value="NZ_LFKP01000001.1"/>
</dbReference>
<dbReference type="UniPathway" id="UPA00155">
    <property type="reaction ID" value="UER00253"/>
</dbReference>
<feature type="site" description="Transition state stabilizer" evidence="3">
    <location>
        <position position="112"/>
    </location>
</feature>
<dbReference type="GO" id="GO:0070980">
    <property type="term" value="P:biphenyl catabolic process"/>
    <property type="evidence" value="ECO:0007669"/>
    <property type="project" value="UniProtKB-UniRule"/>
</dbReference>
<organism evidence="6 7">
    <name type="scientific">Janthinobacterium lividum</name>
    <dbReference type="NCBI Taxonomy" id="29581"/>
    <lineage>
        <taxon>Bacteria</taxon>
        <taxon>Pseudomonadati</taxon>
        <taxon>Pseudomonadota</taxon>
        <taxon>Betaproteobacteria</taxon>
        <taxon>Burkholderiales</taxon>
        <taxon>Oxalobacteraceae</taxon>
        <taxon>Janthinobacterium</taxon>
    </lineage>
</organism>
<dbReference type="SMR" id="A0A1S1UF23"/>
<dbReference type="PRINTS" id="PR00412">
    <property type="entry name" value="EPOXHYDRLASE"/>
</dbReference>
<dbReference type="NCBIfam" id="TIGR03343">
    <property type="entry name" value="biphenyl_bphD"/>
    <property type="match status" value="1"/>
</dbReference>
<keyword evidence="2 3" id="KW-0378">Hydrolase</keyword>
<dbReference type="InterPro" id="IPR029058">
    <property type="entry name" value="AB_hydrolase_fold"/>
</dbReference>
<dbReference type="Proteomes" id="UP000179840">
    <property type="component" value="Unassembled WGS sequence"/>
</dbReference>
<name>A0A1S1UF23_9BURK</name>
<feature type="binding site" evidence="3">
    <location>
        <position position="190"/>
    </location>
    <ligand>
        <name>substrate</name>
    </ligand>
</feature>
<dbReference type="EMBL" id="LFKP01000001">
    <property type="protein sequence ID" value="OHV98980.1"/>
    <property type="molecule type" value="Genomic_DNA"/>
</dbReference>
<dbReference type="PRINTS" id="PR00111">
    <property type="entry name" value="ABHYDROLASE"/>
</dbReference>
<dbReference type="Gene3D" id="3.40.50.1820">
    <property type="entry name" value="alpha/beta hydrolase"/>
    <property type="match status" value="1"/>
</dbReference>
<gene>
    <name evidence="3" type="primary">bphD</name>
    <name evidence="5" type="ORF">AKG95_00330</name>
    <name evidence="6" type="ORF">AKG95_00380</name>
</gene>
<evidence type="ECO:0000256" key="2">
    <source>
        <dbReference type="ARBA" id="ARBA00022801"/>
    </source>
</evidence>
<comment type="caution">
    <text evidence="6">The sequence shown here is derived from an EMBL/GenBank/DDBJ whole genome shotgun (WGS) entry which is preliminary data.</text>
</comment>
<dbReference type="EC" id="3.7.1.8" evidence="3"/>
<sequence length="286" mass="31932">MTALTESSTSKFVKINEKGFSDFQIHYNEAGNGETVIMLHGGGPGAGGWSNYYRNIGAFVEAGYRVILKDSPGFNKSDAVVMDEQRGLVNARAVKGLMDALDIDRAHLVGNSMGGATALNFALEYPDRIGKLILMGPGGLGPSMFAPMPMEGIKLLFKLYAEPSYETLKQMLQVFLYDQSLITEELLQGRWEAIQRNPEHLKNFLVSAQKAPLSTWDVSARLGEIKAKTFITWGRDDRFVPLDHGLKLVWGINDARLHVFSKCGHWAQWEHADEFNRLVIDFLRHA</sequence>
<dbReference type="GO" id="GO:0016020">
    <property type="term" value="C:membrane"/>
    <property type="evidence" value="ECO:0007669"/>
    <property type="project" value="TreeGrafter"/>
</dbReference>
<accession>A0A1S1UF23</accession>
<feature type="domain" description="AB hydrolase-1" evidence="4">
    <location>
        <begin position="36"/>
        <end position="272"/>
    </location>
</feature>
<evidence type="ECO:0000313" key="6">
    <source>
        <dbReference type="EMBL" id="OHV98980.1"/>
    </source>
</evidence>
<feature type="binding site" evidence="3">
    <location>
        <begin position="42"/>
        <end position="43"/>
    </location>
    <ligand>
        <name>substrate</name>
    </ligand>
</feature>
<evidence type="ECO:0000256" key="3">
    <source>
        <dbReference type="HAMAP-Rule" id="MF_01688"/>
    </source>
</evidence>